<evidence type="ECO:0000313" key="4">
    <source>
        <dbReference type="EMBL" id="THB60515.1"/>
    </source>
</evidence>
<dbReference type="AlphaFoldDB" id="A0A4S3B753"/>
<sequence length="166" mass="19471">MKNTSQISNINNIKNLLRMNKQGFTLIETLITLSITMFFILLPMLSFRDLKEKWLVECTFAEFSQYYQHIQQSAVVERRQSDIVPDVSQQTISFSYYYHGEVRVELFKLPKEVELISSTRVSLKGETGVNRESLGRFKFIDHHHNKKIEYICQMGSAKLVKKETKL</sequence>
<dbReference type="NCBIfam" id="TIGR02532">
    <property type="entry name" value="IV_pilin_GFxxxE"/>
    <property type="match status" value="1"/>
</dbReference>
<dbReference type="EMBL" id="SDGV01000022">
    <property type="protein sequence ID" value="THB60515.1"/>
    <property type="molecule type" value="Genomic_DNA"/>
</dbReference>
<comment type="caution">
    <text evidence="4">The sequence shown here is derived from an EMBL/GenBank/DDBJ whole genome shotgun (WGS) entry which is preliminary data.</text>
</comment>
<gene>
    <name evidence="4" type="ORF">ESZ54_09835</name>
</gene>
<keyword evidence="5" id="KW-1185">Reference proteome</keyword>
<proteinExistence type="predicted"/>
<protein>
    <submittedName>
        <fullName evidence="4">Type II secretion system protein</fullName>
    </submittedName>
</protein>
<evidence type="ECO:0000313" key="5">
    <source>
        <dbReference type="Proteomes" id="UP000310506"/>
    </source>
</evidence>
<feature type="transmembrane region" description="Helical" evidence="3">
    <location>
        <begin position="24"/>
        <end position="45"/>
    </location>
</feature>
<comment type="subcellular location">
    <subcellularLocation>
        <location evidence="1">Cell surface</location>
    </subcellularLocation>
</comment>
<dbReference type="Proteomes" id="UP000310506">
    <property type="component" value="Unassembled WGS sequence"/>
</dbReference>
<organism evidence="4 5">
    <name type="scientific">Vagococcus silagei</name>
    <dbReference type="NCBI Taxonomy" id="2508885"/>
    <lineage>
        <taxon>Bacteria</taxon>
        <taxon>Bacillati</taxon>
        <taxon>Bacillota</taxon>
        <taxon>Bacilli</taxon>
        <taxon>Lactobacillales</taxon>
        <taxon>Enterococcaceae</taxon>
        <taxon>Vagococcus</taxon>
    </lineage>
</organism>
<dbReference type="GO" id="GO:0030420">
    <property type="term" value="P:establishment of competence for transformation"/>
    <property type="evidence" value="ECO:0007669"/>
    <property type="project" value="UniProtKB-KW"/>
</dbReference>
<keyword evidence="2" id="KW-0178">Competence</keyword>
<dbReference type="Pfam" id="PF07963">
    <property type="entry name" value="N_methyl"/>
    <property type="match status" value="1"/>
</dbReference>
<dbReference type="GO" id="GO:0009986">
    <property type="term" value="C:cell surface"/>
    <property type="evidence" value="ECO:0007669"/>
    <property type="project" value="UniProtKB-SubCell"/>
</dbReference>
<dbReference type="InterPro" id="IPR012902">
    <property type="entry name" value="N_methyl_site"/>
</dbReference>
<dbReference type="InterPro" id="IPR016785">
    <property type="entry name" value="ComGD"/>
</dbReference>
<dbReference type="NCBIfam" id="NF040982">
    <property type="entry name" value="ComGD"/>
    <property type="match status" value="1"/>
</dbReference>
<dbReference type="PROSITE" id="PS00409">
    <property type="entry name" value="PROKAR_NTER_METHYL"/>
    <property type="match status" value="1"/>
</dbReference>
<evidence type="ECO:0000256" key="1">
    <source>
        <dbReference type="ARBA" id="ARBA00004241"/>
    </source>
</evidence>
<accession>A0A4S3B753</accession>
<evidence type="ECO:0000256" key="2">
    <source>
        <dbReference type="ARBA" id="ARBA00023287"/>
    </source>
</evidence>
<keyword evidence="3" id="KW-0812">Transmembrane</keyword>
<name>A0A4S3B753_9ENTE</name>
<evidence type="ECO:0000256" key="3">
    <source>
        <dbReference type="SAM" id="Phobius"/>
    </source>
</evidence>
<reference evidence="4 5" key="1">
    <citation type="submission" date="2019-01" db="EMBL/GenBank/DDBJ databases">
        <title>Vagococcus silagei sp. nov. isolated from brewer's grain.</title>
        <authorList>
            <person name="Guu J.-R."/>
        </authorList>
    </citation>
    <scope>NUCLEOTIDE SEQUENCE [LARGE SCALE GENOMIC DNA]</scope>
    <source>
        <strain evidence="4 5">2B-2</strain>
    </source>
</reference>
<keyword evidence="3" id="KW-0472">Membrane</keyword>
<keyword evidence="3" id="KW-1133">Transmembrane helix</keyword>